<keyword evidence="4 5" id="KW-0472">Membrane</keyword>
<dbReference type="InterPro" id="IPR004837">
    <property type="entry name" value="NaCa_Exmemb"/>
</dbReference>
<feature type="domain" description="Sodium/calcium exchanger membrane region" evidence="6">
    <location>
        <begin position="13"/>
        <end position="154"/>
    </location>
</feature>
<sequence length="351" mass="36812">MSDFNQYSLAVNFSLFAVAACAVWVAGTKIAAYADELAERFELSHALIGLLLLAGITSLPEIATSFTAAHANHAPLAVNNMLGGIAMQVAVLAVADFCFGERALTSVVPDPVVMLQGAFNICLLTFVAMAIIVGDIPFLGAGLWSWGILAASAYSFIKISKAGQRLPWVINNPDDIRFGSSDKRENARPLESDSSVWLISKIVISALVILFAGYALATVGDVIARQSGLGESFVGFALMSAATSLPEASMVFASVRRGLYTMAISGILGTNPFNVMLIFGVDIIAPGAPVLSKLGDFSAIGTLLGLAVTGLFLMGLVERADRTILRMGTDSAAVLVVYSGGMVLLYSMRGS</sequence>
<evidence type="ECO:0000256" key="4">
    <source>
        <dbReference type="ARBA" id="ARBA00023136"/>
    </source>
</evidence>
<feature type="transmembrane region" description="Helical" evidence="5">
    <location>
        <begin position="297"/>
        <end position="317"/>
    </location>
</feature>
<dbReference type="InterPro" id="IPR004481">
    <property type="entry name" value="K/Na/Ca-exchanger"/>
</dbReference>
<comment type="subcellular location">
    <subcellularLocation>
        <location evidence="1">Membrane</location>
        <topology evidence="1">Multi-pass membrane protein</topology>
    </subcellularLocation>
</comment>
<proteinExistence type="predicted"/>
<dbReference type="PANTHER" id="PTHR10846:SF8">
    <property type="entry name" value="INNER MEMBRANE PROTEIN YRBG"/>
    <property type="match status" value="1"/>
</dbReference>
<dbReference type="PANTHER" id="PTHR10846">
    <property type="entry name" value="SODIUM/POTASSIUM/CALCIUM EXCHANGER"/>
    <property type="match status" value="1"/>
</dbReference>
<reference evidence="7 8" key="1">
    <citation type="submission" date="2020-02" db="EMBL/GenBank/DDBJ databases">
        <authorList>
            <person name="Hogendoorn C."/>
        </authorList>
    </citation>
    <scope>NUCLEOTIDE SEQUENCE [LARGE SCALE GENOMIC DNA]</scope>
    <source>
        <strain evidence="7">METHB21</strain>
    </source>
</reference>
<dbReference type="InterPro" id="IPR044880">
    <property type="entry name" value="NCX_ion-bd_dom_sf"/>
</dbReference>
<comment type="caution">
    <text evidence="7">The sequence shown here is derived from an EMBL/GenBank/DDBJ whole genome shotgun (WGS) entry which is preliminary data.</text>
</comment>
<feature type="transmembrane region" description="Helical" evidence="5">
    <location>
        <begin position="6"/>
        <end position="26"/>
    </location>
</feature>
<evidence type="ECO:0000256" key="2">
    <source>
        <dbReference type="ARBA" id="ARBA00022692"/>
    </source>
</evidence>
<dbReference type="GO" id="GO:0008273">
    <property type="term" value="F:calcium, potassium:sodium antiporter activity"/>
    <property type="evidence" value="ECO:0007669"/>
    <property type="project" value="TreeGrafter"/>
</dbReference>
<keyword evidence="3 5" id="KW-1133">Transmembrane helix</keyword>
<evidence type="ECO:0000256" key="5">
    <source>
        <dbReference type="SAM" id="Phobius"/>
    </source>
</evidence>
<evidence type="ECO:0000313" key="8">
    <source>
        <dbReference type="Proteomes" id="UP000494216"/>
    </source>
</evidence>
<evidence type="ECO:0000313" key="7">
    <source>
        <dbReference type="EMBL" id="CAA9891467.1"/>
    </source>
</evidence>
<feature type="transmembrane region" description="Helical" evidence="5">
    <location>
        <begin position="81"/>
        <end position="100"/>
    </location>
</feature>
<organism evidence="7 8">
    <name type="scientific">Candidatus Methylobacter favarea</name>
    <dbReference type="NCBI Taxonomy" id="2707345"/>
    <lineage>
        <taxon>Bacteria</taxon>
        <taxon>Pseudomonadati</taxon>
        <taxon>Pseudomonadota</taxon>
        <taxon>Gammaproteobacteria</taxon>
        <taxon>Methylococcales</taxon>
        <taxon>Methylococcaceae</taxon>
        <taxon>Methylobacter</taxon>
    </lineage>
</organism>
<feature type="transmembrane region" description="Helical" evidence="5">
    <location>
        <begin position="329"/>
        <end position="348"/>
    </location>
</feature>
<feature type="transmembrane region" description="Helical" evidence="5">
    <location>
        <begin position="112"/>
        <end position="132"/>
    </location>
</feature>
<evidence type="ECO:0000256" key="3">
    <source>
        <dbReference type="ARBA" id="ARBA00022989"/>
    </source>
</evidence>
<feature type="transmembrane region" description="Helical" evidence="5">
    <location>
        <begin position="47"/>
        <end position="69"/>
    </location>
</feature>
<dbReference type="GO" id="GO:0006874">
    <property type="term" value="P:intracellular calcium ion homeostasis"/>
    <property type="evidence" value="ECO:0007669"/>
    <property type="project" value="TreeGrafter"/>
</dbReference>
<feature type="transmembrane region" description="Helical" evidence="5">
    <location>
        <begin position="236"/>
        <end position="255"/>
    </location>
</feature>
<feature type="domain" description="Sodium/calcium exchanger membrane region" evidence="6">
    <location>
        <begin position="202"/>
        <end position="338"/>
    </location>
</feature>
<dbReference type="Proteomes" id="UP000494216">
    <property type="component" value="Unassembled WGS sequence"/>
</dbReference>
<gene>
    <name evidence="7" type="ORF">METHB2_410009</name>
</gene>
<evidence type="ECO:0000256" key="1">
    <source>
        <dbReference type="ARBA" id="ARBA00004141"/>
    </source>
</evidence>
<name>A0A8S0Y6I6_9GAMM</name>
<keyword evidence="8" id="KW-1185">Reference proteome</keyword>
<keyword evidence="2 5" id="KW-0812">Transmembrane</keyword>
<feature type="transmembrane region" description="Helical" evidence="5">
    <location>
        <begin position="262"/>
        <end position="285"/>
    </location>
</feature>
<evidence type="ECO:0000259" key="6">
    <source>
        <dbReference type="Pfam" id="PF01699"/>
    </source>
</evidence>
<feature type="transmembrane region" description="Helical" evidence="5">
    <location>
        <begin position="138"/>
        <end position="157"/>
    </location>
</feature>
<dbReference type="Gene3D" id="1.20.1420.30">
    <property type="entry name" value="NCX, central ion-binding region"/>
    <property type="match status" value="1"/>
</dbReference>
<accession>A0A8S0Y6I6</accession>
<dbReference type="Pfam" id="PF01699">
    <property type="entry name" value="Na_Ca_ex"/>
    <property type="match status" value="2"/>
</dbReference>
<feature type="transmembrane region" description="Helical" evidence="5">
    <location>
        <begin position="196"/>
        <end position="216"/>
    </location>
</feature>
<dbReference type="AlphaFoldDB" id="A0A8S0Y6I6"/>
<dbReference type="EMBL" id="CADCXN010000071">
    <property type="protein sequence ID" value="CAA9891467.1"/>
    <property type="molecule type" value="Genomic_DNA"/>
</dbReference>
<dbReference type="GO" id="GO:0005886">
    <property type="term" value="C:plasma membrane"/>
    <property type="evidence" value="ECO:0007669"/>
    <property type="project" value="TreeGrafter"/>
</dbReference>
<protein>
    <submittedName>
        <fullName evidence="7">Ca2+/Na+ antiporter</fullName>
    </submittedName>
</protein>
<dbReference type="GO" id="GO:0005262">
    <property type="term" value="F:calcium channel activity"/>
    <property type="evidence" value="ECO:0007669"/>
    <property type="project" value="TreeGrafter"/>
</dbReference>
<dbReference type="RefSeq" id="WP_174626333.1">
    <property type="nucleotide sequence ID" value="NZ_CADCXN010000071.1"/>
</dbReference>